<dbReference type="RefSeq" id="WP_079147437.1">
    <property type="nucleotide sequence ID" value="NZ_CP016279.1"/>
</dbReference>
<dbReference type="SUPFAM" id="SSF51430">
    <property type="entry name" value="NAD(P)-linked oxidoreductase"/>
    <property type="match status" value="1"/>
</dbReference>
<reference evidence="4 5" key="1">
    <citation type="submission" date="2021-03" db="EMBL/GenBank/DDBJ databases">
        <title>Genomic Encyclopedia of Type Strains, Phase IV (KMG-IV): sequencing the most valuable type-strain genomes for metagenomic binning, comparative biology and taxonomic classification.</title>
        <authorList>
            <person name="Goeker M."/>
        </authorList>
    </citation>
    <scope>NUCLEOTIDE SEQUENCE [LARGE SCALE GENOMIC DNA]</scope>
    <source>
        <strain evidence="4 5">DSM 40499</strain>
    </source>
</reference>
<evidence type="ECO:0000313" key="5">
    <source>
        <dbReference type="Proteomes" id="UP001519309"/>
    </source>
</evidence>
<feature type="region of interest" description="Disordered" evidence="2">
    <location>
        <begin position="154"/>
        <end position="177"/>
    </location>
</feature>
<dbReference type="EMBL" id="JAGGLP010000028">
    <property type="protein sequence ID" value="MBP2055283.1"/>
    <property type="molecule type" value="Genomic_DNA"/>
</dbReference>
<evidence type="ECO:0000256" key="1">
    <source>
        <dbReference type="ARBA" id="ARBA00023002"/>
    </source>
</evidence>
<comment type="caution">
    <text evidence="4">The sequence shown here is derived from an EMBL/GenBank/DDBJ whole genome shotgun (WGS) entry which is preliminary data.</text>
</comment>
<organism evidence="4 5">
    <name type="scientific">Streptomyces griseochromogenes</name>
    <dbReference type="NCBI Taxonomy" id="68214"/>
    <lineage>
        <taxon>Bacteria</taxon>
        <taxon>Bacillati</taxon>
        <taxon>Actinomycetota</taxon>
        <taxon>Actinomycetes</taxon>
        <taxon>Kitasatosporales</taxon>
        <taxon>Streptomycetaceae</taxon>
        <taxon>Streptomyces</taxon>
    </lineage>
</organism>
<dbReference type="Proteomes" id="UP001519309">
    <property type="component" value="Unassembled WGS sequence"/>
</dbReference>
<dbReference type="PANTHER" id="PTHR43625:SF99">
    <property type="entry name" value="ALDO-KETO REDUCTASE 1-RELATED"/>
    <property type="match status" value="1"/>
</dbReference>
<protein>
    <recommendedName>
        <fullName evidence="3">NADP-dependent oxidoreductase domain-containing protein</fullName>
    </recommendedName>
</protein>
<dbReference type="Pfam" id="PF00248">
    <property type="entry name" value="Aldo_ket_red"/>
    <property type="match status" value="1"/>
</dbReference>
<dbReference type="Gene3D" id="3.20.20.100">
    <property type="entry name" value="NADP-dependent oxidoreductase domain"/>
    <property type="match status" value="1"/>
</dbReference>
<feature type="domain" description="NADP-dependent oxidoreductase" evidence="3">
    <location>
        <begin position="22"/>
        <end position="134"/>
    </location>
</feature>
<gene>
    <name evidence="4" type="ORF">J2Z21_008297</name>
</gene>
<keyword evidence="1" id="KW-0560">Oxidoreductase</keyword>
<dbReference type="InterPro" id="IPR050791">
    <property type="entry name" value="Aldo-Keto_reductase"/>
</dbReference>
<name>A0ABS4M6J8_9ACTN</name>
<proteinExistence type="predicted"/>
<dbReference type="InterPro" id="IPR036812">
    <property type="entry name" value="NAD(P)_OxRdtase_dom_sf"/>
</dbReference>
<dbReference type="InterPro" id="IPR023210">
    <property type="entry name" value="NADP_OxRdtase_dom"/>
</dbReference>
<evidence type="ECO:0000259" key="3">
    <source>
        <dbReference type="Pfam" id="PF00248"/>
    </source>
</evidence>
<accession>A0ABS4M6J8</accession>
<dbReference type="PANTHER" id="PTHR43625">
    <property type="entry name" value="AFLATOXIN B1 ALDEHYDE REDUCTASE"/>
    <property type="match status" value="1"/>
</dbReference>
<sequence length="217" mass="22699">MAQSTTHLAQHTLGGQGFKAEEIGLGTMGMTIAHGAPGEQSGIATIRRAYELGVTLLDTAELYGLGTGSNEQLLGRAGKGLRDDILLATKFGYELSAPARIGGAVVGSRPERIREVTESNLRCLGADHIDNWASASCLLPAGPRPDRVPCRRAGHPHARGLRPHSADPAARGERLPPTRAGHADVAVINNAWLPGTALPSPGCRPAFPLVRTGRTCG</sequence>
<keyword evidence="5" id="KW-1185">Reference proteome</keyword>
<evidence type="ECO:0000256" key="2">
    <source>
        <dbReference type="SAM" id="MobiDB-lite"/>
    </source>
</evidence>
<evidence type="ECO:0000313" key="4">
    <source>
        <dbReference type="EMBL" id="MBP2055283.1"/>
    </source>
</evidence>